<dbReference type="PROSITE" id="PS50887">
    <property type="entry name" value="GGDEF"/>
    <property type="match status" value="1"/>
</dbReference>
<dbReference type="InterPro" id="IPR029787">
    <property type="entry name" value="Nucleotide_cyclase"/>
</dbReference>
<dbReference type="InterPro" id="IPR043128">
    <property type="entry name" value="Rev_trsase/Diguanyl_cyclase"/>
</dbReference>
<evidence type="ECO:0000313" key="5">
    <source>
        <dbReference type="EMBL" id="MBS7456144.1"/>
    </source>
</evidence>
<dbReference type="SMART" id="SM00267">
    <property type="entry name" value="GGDEF"/>
    <property type="match status" value="1"/>
</dbReference>
<dbReference type="SUPFAM" id="SSF55073">
    <property type="entry name" value="Nucleotide cyclase"/>
    <property type="match status" value="1"/>
</dbReference>
<dbReference type="AlphaFoldDB" id="A0A8J7VVS1"/>
<dbReference type="Pfam" id="PF01590">
    <property type="entry name" value="GAF"/>
    <property type="match status" value="1"/>
</dbReference>
<dbReference type="InterPro" id="IPR000160">
    <property type="entry name" value="GGDEF_dom"/>
</dbReference>
<dbReference type="EMBL" id="JAGQFT020000002">
    <property type="protein sequence ID" value="MBS7456144.1"/>
    <property type="molecule type" value="Genomic_DNA"/>
</dbReference>
<dbReference type="RefSeq" id="WP_211927104.1">
    <property type="nucleotide sequence ID" value="NZ_JAGQFT020000002.1"/>
</dbReference>
<gene>
    <name evidence="5" type="ORF">KB893_003215</name>
    <name evidence="4" type="ORF">KB893_11785</name>
</gene>
<dbReference type="InterPro" id="IPR029016">
    <property type="entry name" value="GAF-like_dom_sf"/>
</dbReference>
<proteinExistence type="predicted"/>
<name>A0A8J7VVS1_9GAMM</name>
<comment type="catalytic activity">
    <reaction evidence="2">
        <text>2 GTP = 3',3'-c-di-GMP + 2 diphosphate</text>
        <dbReference type="Rhea" id="RHEA:24898"/>
        <dbReference type="ChEBI" id="CHEBI:33019"/>
        <dbReference type="ChEBI" id="CHEBI:37565"/>
        <dbReference type="ChEBI" id="CHEBI:58805"/>
        <dbReference type="EC" id="2.7.7.65"/>
    </reaction>
</comment>
<keyword evidence="6" id="KW-1185">Reference proteome</keyword>
<dbReference type="InterPro" id="IPR003018">
    <property type="entry name" value="GAF"/>
</dbReference>
<dbReference type="GO" id="GO:1902201">
    <property type="term" value="P:negative regulation of bacterial-type flagellum-dependent cell motility"/>
    <property type="evidence" value="ECO:0007669"/>
    <property type="project" value="TreeGrafter"/>
</dbReference>
<evidence type="ECO:0000259" key="3">
    <source>
        <dbReference type="PROSITE" id="PS50887"/>
    </source>
</evidence>
<dbReference type="InterPro" id="IPR050469">
    <property type="entry name" value="Diguanylate_Cyclase"/>
</dbReference>
<organism evidence="4">
    <name type="scientific">Coralloluteibacterium stylophorae</name>
    <dbReference type="NCBI Taxonomy" id="1776034"/>
    <lineage>
        <taxon>Bacteria</taxon>
        <taxon>Pseudomonadati</taxon>
        <taxon>Pseudomonadota</taxon>
        <taxon>Gammaproteobacteria</taxon>
        <taxon>Lysobacterales</taxon>
        <taxon>Lysobacteraceae</taxon>
        <taxon>Coralloluteibacterium</taxon>
    </lineage>
</organism>
<feature type="domain" description="GGDEF" evidence="3">
    <location>
        <begin position="203"/>
        <end position="328"/>
    </location>
</feature>
<dbReference type="Gene3D" id="3.30.70.270">
    <property type="match status" value="1"/>
</dbReference>
<accession>A0A8J7VVS1</accession>
<dbReference type="Proteomes" id="UP000675747">
    <property type="component" value="Unassembled WGS sequence"/>
</dbReference>
<dbReference type="GO" id="GO:0052621">
    <property type="term" value="F:diguanylate cyclase activity"/>
    <property type="evidence" value="ECO:0007669"/>
    <property type="project" value="UniProtKB-EC"/>
</dbReference>
<dbReference type="GO" id="GO:0043709">
    <property type="term" value="P:cell adhesion involved in single-species biofilm formation"/>
    <property type="evidence" value="ECO:0007669"/>
    <property type="project" value="TreeGrafter"/>
</dbReference>
<dbReference type="PANTHER" id="PTHR45138">
    <property type="entry name" value="REGULATORY COMPONENTS OF SENSORY TRANSDUCTION SYSTEM"/>
    <property type="match status" value="1"/>
</dbReference>
<dbReference type="NCBIfam" id="TIGR00254">
    <property type="entry name" value="GGDEF"/>
    <property type="match status" value="1"/>
</dbReference>
<dbReference type="Pfam" id="PF00990">
    <property type="entry name" value="GGDEF"/>
    <property type="match status" value="1"/>
</dbReference>
<protein>
    <recommendedName>
        <fullName evidence="1">diguanylate cyclase</fullName>
        <ecNumber evidence="1">2.7.7.65</ecNumber>
    </recommendedName>
</protein>
<dbReference type="EC" id="2.7.7.65" evidence="1"/>
<dbReference type="Gene3D" id="3.30.450.40">
    <property type="match status" value="1"/>
</dbReference>
<dbReference type="EMBL" id="JAGQFT010000107">
    <property type="protein sequence ID" value="MBR0563186.1"/>
    <property type="molecule type" value="Genomic_DNA"/>
</dbReference>
<evidence type="ECO:0000313" key="6">
    <source>
        <dbReference type="Proteomes" id="UP000675747"/>
    </source>
</evidence>
<dbReference type="CDD" id="cd01949">
    <property type="entry name" value="GGDEF"/>
    <property type="match status" value="1"/>
</dbReference>
<reference evidence="4" key="2">
    <citation type="submission" date="2021-04" db="EMBL/GenBank/DDBJ databases">
        <authorList>
            <person name="Karlyshev A.V."/>
        </authorList>
    </citation>
    <scope>NUCLEOTIDE SEQUENCE</scope>
    <source>
        <strain evidence="4">LMG 29479</strain>
    </source>
</reference>
<reference evidence="5 6" key="1">
    <citation type="journal article" date="2021" name="Microbiol. Resour. Announc.">
        <title>Draft Genome Sequence of Coralloluteibacterium stylophorae LMG 29479T.</title>
        <authorList>
            <person name="Karlyshev A.V."/>
            <person name="Kudryashova E.B."/>
            <person name="Ariskina E.V."/>
            <person name="Conroy A.P."/>
            <person name="Abidueva E.Y."/>
        </authorList>
    </citation>
    <scope>NUCLEOTIDE SEQUENCE [LARGE SCALE GENOMIC DNA]</scope>
    <source>
        <strain evidence="5 6">LMG 29479</strain>
    </source>
</reference>
<dbReference type="PANTHER" id="PTHR45138:SF9">
    <property type="entry name" value="DIGUANYLATE CYCLASE DGCM-RELATED"/>
    <property type="match status" value="1"/>
</dbReference>
<evidence type="ECO:0000256" key="2">
    <source>
        <dbReference type="ARBA" id="ARBA00034247"/>
    </source>
</evidence>
<comment type="caution">
    <text evidence="4">The sequence shown here is derived from an EMBL/GenBank/DDBJ whole genome shotgun (WGS) entry which is preliminary data.</text>
</comment>
<sequence length="335" mass="36006">MHRDDGFEPLEPFASLRDVCSSALTIAREGSPLDNWMAARLEGDALVVEAVDAAGDGAPRVAERLPWRGTIGHRMAVGDCPYVVADVGAVEAYADRPCVARFGMRAYAGVPLVDHHGRLFGVLCGWSGRALALDVAAHEQRMVLAARVLSTYLALRARLDAVERRAEQAETASRTDPLTGLANRRGWDAAIEGGQRKLVREEASAAVVVADVDGLKHVNDNVGHEAGDALLVQVAQVLARLVRPSDTVARLGGDEFALLLDGVHRSQRNEVLSRLREALHAAGLQVSLGIACAERGHSLRRAFAVADARMLQDKAVRHAQGEIPMLCPMPTRHTA</sequence>
<evidence type="ECO:0000313" key="4">
    <source>
        <dbReference type="EMBL" id="MBR0563186.1"/>
    </source>
</evidence>
<evidence type="ECO:0000256" key="1">
    <source>
        <dbReference type="ARBA" id="ARBA00012528"/>
    </source>
</evidence>
<dbReference type="SUPFAM" id="SSF55781">
    <property type="entry name" value="GAF domain-like"/>
    <property type="match status" value="1"/>
</dbReference>
<dbReference type="GO" id="GO:0005886">
    <property type="term" value="C:plasma membrane"/>
    <property type="evidence" value="ECO:0007669"/>
    <property type="project" value="TreeGrafter"/>
</dbReference>